<dbReference type="STRING" id="314225.ELI_09080"/>
<evidence type="ECO:0000313" key="2">
    <source>
        <dbReference type="EMBL" id="ABC63908.1"/>
    </source>
</evidence>
<dbReference type="Pfam" id="PF00561">
    <property type="entry name" value="Abhydrolase_1"/>
    <property type="match status" value="1"/>
</dbReference>
<feature type="domain" description="AB hydrolase-1" evidence="1">
    <location>
        <begin position="119"/>
        <end position="177"/>
    </location>
</feature>
<dbReference type="KEGG" id="eli:ELI_09080"/>
<dbReference type="OrthoDB" id="7389193at2"/>
<dbReference type="eggNOG" id="COG1075">
    <property type="taxonomic scope" value="Bacteria"/>
</dbReference>
<gene>
    <name evidence="2" type="ordered locus">ELI_09080</name>
</gene>
<reference evidence="3" key="1">
    <citation type="journal article" date="2009" name="J. Bacteriol.">
        <title>Complete genome sequence of Erythrobacter litoralis HTCC2594.</title>
        <authorList>
            <person name="Oh H.M."/>
            <person name="Giovannoni S.J."/>
            <person name="Ferriera S."/>
            <person name="Johnson J."/>
            <person name="Cho J.C."/>
        </authorList>
    </citation>
    <scope>NUCLEOTIDE SEQUENCE [LARGE SCALE GENOMIC DNA]</scope>
    <source>
        <strain evidence="3">HTCC2594</strain>
    </source>
</reference>
<dbReference type="AlphaFoldDB" id="Q2N8T3"/>
<protein>
    <recommendedName>
        <fullName evidence="1">AB hydrolase-1 domain-containing protein</fullName>
    </recommendedName>
</protein>
<name>Q2N8T3_ERYLH</name>
<dbReference type="HOGENOM" id="CLU_071821_0_0_5"/>
<dbReference type="Gene3D" id="3.40.50.1820">
    <property type="entry name" value="alpha/beta hydrolase"/>
    <property type="match status" value="1"/>
</dbReference>
<proteinExistence type="predicted"/>
<dbReference type="InterPro" id="IPR029058">
    <property type="entry name" value="AB_hydrolase_fold"/>
</dbReference>
<keyword evidence="3" id="KW-1185">Reference proteome</keyword>
<evidence type="ECO:0000259" key="1">
    <source>
        <dbReference type="Pfam" id="PF00561"/>
    </source>
</evidence>
<evidence type="ECO:0000313" key="3">
    <source>
        <dbReference type="Proteomes" id="UP000008808"/>
    </source>
</evidence>
<dbReference type="Proteomes" id="UP000008808">
    <property type="component" value="Chromosome"/>
</dbReference>
<accession>Q2N8T3</accession>
<dbReference type="EMBL" id="CP000157">
    <property type="protein sequence ID" value="ABC63908.1"/>
    <property type="molecule type" value="Genomic_DNA"/>
</dbReference>
<dbReference type="SUPFAM" id="SSF53474">
    <property type="entry name" value="alpha/beta-Hydrolases"/>
    <property type="match status" value="1"/>
</dbReference>
<dbReference type="ESTHER" id="9sphn-q2n8t3">
    <property type="family name" value="6_AlphaBeta_hydrolase"/>
</dbReference>
<dbReference type="RefSeq" id="WP_011414738.1">
    <property type="nucleotide sequence ID" value="NC_007722.1"/>
</dbReference>
<organism evidence="2 3">
    <name type="scientific">Erythrobacter litoralis (strain HTCC2594)</name>
    <dbReference type="NCBI Taxonomy" id="314225"/>
    <lineage>
        <taxon>Bacteria</taxon>
        <taxon>Pseudomonadati</taxon>
        <taxon>Pseudomonadota</taxon>
        <taxon>Alphaproteobacteria</taxon>
        <taxon>Sphingomonadales</taxon>
        <taxon>Erythrobacteraceae</taxon>
        <taxon>Erythrobacter/Porphyrobacter group</taxon>
        <taxon>Erythrobacter</taxon>
    </lineage>
</organism>
<sequence>MATRAPLRENLRLPFKAGELTRRLELAREDNPEVVDGPKRGHLLREALWMLEPVRRPVRQWRKPFALAQSANPKTVMVLPGFATHPVRMRYFAGTLERAGHTVKRWGLGFNWGPTEENFAQLERRLLDLRRRSGQKIHMVGWSLGGLFARELAKKHPSVVAQVITMGTPFSYSPRANNAWRIYQFVAGHRVDQPPVGGVIAEKPPVRTVALWSPNDGIIHPRAACGKPGERDLAIPLRCGHLGFAYSEESIAAVARELERD</sequence>
<dbReference type="InterPro" id="IPR000073">
    <property type="entry name" value="AB_hydrolase_1"/>
</dbReference>